<dbReference type="Proteomes" id="UP000887566">
    <property type="component" value="Unplaced"/>
</dbReference>
<dbReference type="InterPro" id="IPR030379">
    <property type="entry name" value="G_SEPTIN_dom"/>
</dbReference>
<evidence type="ECO:0000313" key="5">
    <source>
        <dbReference type="WBParaSite" id="PSAMB.scaffold2942size20471.g19679.t1"/>
    </source>
</evidence>
<keyword evidence="1" id="KW-0547">Nucleotide-binding</keyword>
<accession>A0A914W147</accession>
<dbReference type="InterPro" id="IPR027417">
    <property type="entry name" value="P-loop_NTPase"/>
</dbReference>
<name>A0A914W147_9BILA</name>
<dbReference type="InterPro" id="IPR003961">
    <property type="entry name" value="FN3_dom"/>
</dbReference>
<dbReference type="SUPFAM" id="SSF52540">
    <property type="entry name" value="P-loop containing nucleoside triphosphate hydrolases"/>
    <property type="match status" value="1"/>
</dbReference>
<sequence length="1376" mass="155996">MEQLYGPFIEGRGLPTNVAEYLWNEGFTTVDSLKLLPVNDLKELVAVLPQCPNIHQAAVKLAVKRLVVELLSQQPQPAVDDDSPMKQFYGPFISRGLPAEVAEYLWNDGFSTTDSLKLLPVDDLDELVAVLAECPNIDKIAVQQEIQQIVVELNQPATPPLNQSVTPPPLIKPAPPPRPVRPPKPPIAQRSRDNEFIKIPMLDRQCQIGQLYNYNTSQLLPNKYWPDGDIEENMSCEEISNQPIISAHNLKTISDRLDVLGLKENYYARLNLLLGQASGSDTAQNLLTLDCDAKNSDCYCIRFSSRTMQKIVKRLAVDRACDGATHVVTGIVFGIDQYFVFTEKRGTSSSSLKSRIEKLVAALTDESLSPTSNIYPLSDEEPETHCYCFGDNDTRSMNMFDAYFELKRYRFGRKNVEIQPKAVIVLPLTANQFTDIPQAFALGVERFYDRFEEMKGNILSTVNEAESVIMSKNLLSSIKSSVGELNHKLNGFFTDILDKYREQKLDEADLLTELQAVEGDFRRNSVEQITLLINDYYSFIKEELLLVNEAGIAINPEDLDQHRPSLVLTINVHPLDVAVSQSILSLFGSESVEANYTQKVVPPGFHDNLRLTTDAFVNFHRTNEAKIYFACCTTNKADADLVSVHYSRSESDPTEMVSIPTPVRAETIQATSINPTSIQLQWKSWDQSKEALAGVHSGHYKLLLIGYRINIANVEENLSDFRISQQVCEEYLVTGLRENTAYEFCIQPLCRDGLAMEDSLLSRQFRTTEPERLACRMQKEAELISSDPLPIYRLKRRTILRDRKHSFCQYAIGKETSDQVGEKVLLLAGGTGSGKSTLVNAIVNFLYDVRSDDKFRLKLISDEDEFEESGTTQAGSSKTKRVSAYQLNGTKLSYRLTIVDTPGFGDTEGLDKDRETVDYMKQWFDAGALGEQKLIDAICLVMKSSETRLTAQLKHELTSVIGLFTKDMEPNILTLFTFCDGAKVAALDALKVENIPVNAHFTFNNSAFFSNLNDEEMHKIFWRRAYENYDKFFLKLDQMQPKSLTLTLIGLRLREEIELQALSLTGRIREEIEHLHNMTQIFHIVDQHRTDIARNQHFKTVQKVRQSREVSLPNGVLATTCLQCNYTCHQKCNVKDNGALYWCSIMGIVIQPTQAQLKKGGKGFDGAFKYTFMPTPAQEEAQRREACCTVCAPRCHWSKHINKNSIIIFEDVMREVNDENIMRKYEIAVNEVNKMDKLVARMTDEFIAMEQQLCNTVAEIRKLLNKLDEISLRPGLLTDAEYIKMMIEAEMTEMRDGYQHRLQVLHRHLNTVELIGRASRGDEVVEQIEHDAFDFLKTRFPQLYANIANAPQFRAQQPAKVAKPRGLYPSLTVLND</sequence>
<dbReference type="Gene3D" id="2.60.40.10">
    <property type="entry name" value="Immunoglobulins"/>
    <property type="match status" value="1"/>
</dbReference>
<dbReference type="InterPro" id="IPR036116">
    <property type="entry name" value="FN3_sf"/>
</dbReference>
<evidence type="ECO:0000313" key="4">
    <source>
        <dbReference type="Proteomes" id="UP000887566"/>
    </source>
</evidence>
<dbReference type="PROSITE" id="PS50853">
    <property type="entry name" value="FN3"/>
    <property type="match status" value="1"/>
</dbReference>
<dbReference type="GO" id="GO:0005525">
    <property type="term" value="F:GTP binding"/>
    <property type="evidence" value="ECO:0007669"/>
    <property type="project" value="UniProtKB-KW"/>
</dbReference>
<evidence type="ECO:0000256" key="2">
    <source>
        <dbReference type="SAM" id="MobiDB-lite"/>
    </source>
</evidence>
<dbReference type="Pfam" id="PF00735">
    <property type="entry name" value="Septin"/>
    <property type="match status" value="1"/>
</dbReference>
<dbReference type="WBParaSite" id="PSAMB.scaffold2942size20471.g19679.t1">
    <property type="protein sequence ID" value="PSAMB.scaffold2942size20471.g19679.t1"/>
    <property type="gene ID" value="PSAMB.scaffold2942size20471.g19679"/>
</dbReference>
<feature type="region of interest" description="Disordered" evidence="2">
    <location>
        <begin position="157"/>
        <end position="192"/>
    </location>
</feature>
<dbReference type="SMART" id="SM00060">
    <property type="entry name" value="FN3"/>
    <property type="match status" value="1"/>
</dbReference>
<protein>
    <submittedName>
        <fullName evidence="5">Fibronectin type-III domain-containing protein</fullName>
    </submittedName>
</protein>
<feature type="domain" description="Fibronectin type-III" evidence="3">
    <location>
        <begin position="659"/>
        <end position="770"/>
    </location>
</feature>
<dbReference type="PANTHER" id="PTHR32046">
    <property type="entry name" value="G DOMAIN-CONTAINING PROTEIN"/>
    <property type="match status" value="1"/>
</dbReference>
<dbReference type="Gene3D" id="3.40.50.300">
    <property type="entry name" value="P-loop containing nucleotide triphosphate hydrolases"/>
    <property type="match status" value="1"/>
</dbReference>
<evidence type="ECO:0000259" key="3">
    <source>
        <dbReference type="PROSITE" id="PS50853"/>
    </source>
</evidence>
<dbReference type="InterPro" id="IPR013783">
    <property type="entry name" value="Ig-like_fold"/>
</dbReference>
<comment type="similarity">
    <text evidence="1">Belongs to the TRAFAC class TrmE-Era-EngA-EngB-Septin-like GTPase superfamily. Septin GTPase family.</text>
</comment>
<reference evidence="5" key="1">
    <citation type="submission" date="2022-11" db="UniProtKB">
        <authorList>
            <consortium name="WormBaseParasite"/>
        </authorList>
    </citation>
    <scope>IDENTIFICATION</scope>
</reference>
<feature type="compositionally biased region" description="Pro residues" evidence="2">
    <location>
        <begin position="166"/>
        <end position="186"/>
    </location>
</feature>
<evidence type="ECO:0000256" key="1">
    <source>
        <dbReference type="RuleBase" id="RU004560"/>
    </source>
</evidence>
<keyword evidence="4" id="KW-1185">Reference proteome</keyword>
<dbReference type="CDD" id="cd00063">
    <property type="entry name" value="FN3"/>
    <property type="match status" value="1"/>
</dbReference>
<dbReference type="SUPFAM" id="SSF49265">
    <property type="entry name" value="Fibronectin type III"/>
    <property type="match status" value="1"/>
</dbReference>
<organism evidence="4 5">
    <name type="scientific">Plectus sambesii</name>
    <dbReference type="NCBI Taxonomy" id="2011161"/>
    <lineage>
        <taxon>Eukaryota</taxon>
        <taxon>Metazoa</taxon>
        <taxon>Ecdysozoa</taxon>
        <taxon>Nematoda</taxon>
        <taxon>Chromadorea</taxon>
        <taxon>Plectida</taxon>
        <taxon>Plectina</taxon>
        <taxon>Plectoidea</taxon>
        <taxon>Plectidae</taxon>
        <taxon>Plectus</taxon>
    </lineage>
</organism>
<dbReference type="CDD" id="cd00882">
    <property type="entry name" value="Ras_like_GTPase"/>
    <property type="match status" value="1"/>
</dbReference>
<keyword evidence="1" id="KW-0342">GTP-binding</keyword>
<dbReference type="PANTHER" id="PTHR32046:SF11">
    <property type="entry name" value="IMMUNE-ASSOCIATED NUCLEOTIDE-BINDING PROTEIN 10-LIKE"/>
    <property type="match status" value="1"/>
</dbReference>
<proteinExistence type="inferred from homology"/>